<evidence type="ECO:0000313" key="5">
    <source>
        <dbReference type="EMBL" id="HIU60708.1"/>
    </source>
</evidence>
<comment type="caution">
    <text evidence="5">The sequence shown here is derived from an EMBL/GenBank/DDBJ whole genome shotgun (WGS) entry which is preliminary data.</text>
</comment>
<dbReference type="NCBIfam" id="TIGR00281">
    <property type="entry name" value="SMC-Scp complex subunit ScpB"/>
    <property type="match status" value="1"/>
</dbReference>
<keyword evidence="4" id="KW-0131">Cell cycle</keyword>
<evidence type="ECO:0000256" key="1">
    <source>
        <dbReference type="ARBA" id="ARBA00022490"/>
    </source>
</evidence>
<keyword evidence="3" id="KW-0159">Chromosome partition</keyword>
<gene>
    <name evidence="5" type="primary">scpB</name>
    <name evidence="5" type="ORF">IAB05_04900</name>
</gene>
<accession>A0A9D1MIK9</accession>
<dbReference type="GO" id="GO:0051304">
    <property type="term" value="P:chromosome separation"/>
    <property type="evidence" value="ECO:0007669"/>
    <property type="project" value="InterPro"/>
</dbReference>
<reference evidence="5" key="1">
    <citation type="submission" date="2020-10" db="EMBL/GenBank/DDBJ databases">
        <authorList>
            <person name="Gilroy R."/>
        </authorList>
    </citation>
    <scope>NUCLEOTIDE SEQUENCE</scope>
    <source>
        <strain evidence="5">18911</strain>
    </source>
</reference>
<dbReference type="PANTHER" id="PTHR34298">
    <property type="entry name" value="SEGREGATION AND CONDENSATION PROTEIN B"/>
    <property type="match status" value="1"/>
</dbReference>
<dbReference type="PANTHER" id="PTHR34298:SF2">
    <property type="entry name" value="SEGREGATION AND CONDENSATION PROTEIN B"/>
    <property type="match status" value="1"/>
</dbReference>
<dbReference type="InterPro" id="IPR005234">
    <property type="entry name" value="ScpB_csome_segregation"/>
</dbReference>
<evidence type="ECO:0000256" key="2">
    <source>
        <dbReference type="ARBA" id="ARBA00022618"/>
    </source>
</evidence>
<dbReference type="InterPro" id="IPR036390">
    <property type="entry name" value="WH_DNA-bd_sf"/>
</dbReference>
<sequence>MLTDIIEAIIFASGKGISKRALVNGLRDYNAKDIEKALEELEKRYSGEERGVRLIRFNDSYQFETNPAYGGVLSDILMETKERELSKTLLQVLAIIAYKQPVTRLEIEDLRGVGSDYVLGMLTKLGLIDVVGRKETLGRPLLYGTTDEFLKKFGLHSLEDLPDYDELMRLIRENFDKYYKSASLYRERDIDDSEPDIGLIDVNERID</sequence>
<keyword evidence="1" id="KW-0963">Cytoplasm</keyword>
<dbReference type="EMBL" id="DVNF01000145">
    <property type="protein sequence ID" value="HIU60708.1"/>
    <property type="molecule type" value="Genomic_DNA"/>
</dbReference>
<feature type="non-terminal residue" evidence="5">
    <location>
        <position position="207"/>
    </location>
</feature>
<proteinExistence type="predicted"/>
<keyword evidence="2" id="KW-0132">Cell division</keyword>
<dbReference type="Pfam" id="PF04079">
    <property type="entry name" value="SMC_ScpB"/>
    <property type="match status" value="1"/>
</dbReference>
<dbReference type="Proteomes" id="UP000824094">
    <property type="component" value="Unassembled WGS sequence"/>
</dbReference>
<dbReference type="Gene3D" id="1.10.10.10">
    <property type="entry name" value="Winged helix-like DNA-binding domain superfamily/Winged helix DNA-binding domain"/>
    <property type="match status" value="2"/>
</dbReference>
<reference evidence="5" key="2">
    <citation type="journal article" date="2021" name="PeerJ">
        <title>Extensive microbial diversity within the chicken gut microbiome revealed by metagenomics and culture.</title>
        <authorList>
            <person name="Gilroy R."/>
            <person name="Ravi A."/>
            <person name="Getino M."/>
            <person name="Pursley I."/>
            <person name="Horton D.L."/>
            <person name="Alikhan N.F."/>
            <person name="Baker D."/>
            <person name="Gharbi K."/>
            <person name="Hall N."/>
            <person name="Watson M."/>
            <person name="Adriaenssens E.M."/>
            <person name="Foster-Nyarko E."/>
            <person name="Jarju S."/>
            <person name="Secka A."/>
            <person name="Antonio M."/>
            <person name="Oren A."/>
            <person name="Chaudhuri R.R."/>
            <person name="La Ragione R."/>
            <person name="Hildebrand F."/>
            <person name="Pallen M.J."/>
        </authorList>
    </citation>
    <scope>NUCLEOTIDE SEQUENCE</scope>
    <source>
        <strain evidence="5">18911</strain>
    </source>
</reference>
<protein>
    <submittedName>
        <fullName evidence="5">SMC-Scp complex subunit ScpB</fullName>
    </submittedName>
</protein>
<dbReference type="PIRSF" id="PIRSF019345">
    <property type="entry name" value="ScpB"/>
    <property type="match status" value="1"/>
</dbReference>
<dbReference type="SUPFAM" id="SSF46785">
    <property type="entry name" value="Winged helix' DNA-binding domain"/>
    <property type="match status" value="2"/>
</dbReference>
<evidence type="ECO:0000256" key="4">
    <source>
        <dbReference type="ARBA" id="ARBA00023306"/>
    </source>
</evidence>
<evidence type="ECO:0000313" key="6">
    <source>
        <dbReference type="Proteomes" id="UP000824094"/>
    </source>
</evidence>
<dbReference type="GO" id="GO:0051301">
    <property type="term" value="P:cell division"/>
    <property type="evidence" value="ECO:0007669"/>
    <property type="project" value="UniProtKB-KW"/>
</dbReference>
<dbReference type="AlphaFoldDB" id="A0A9D1MIK9"/>
<name>A0A9D1MIK9_9FIRM</name>
<evidence type="ECO:0000256" key="3">
    <source>
        <dbReference type="ARBA" id="ARBA00022829"/>
    </source>
</evidence>
<dbReference type="InterPro" id="IPR036388">
    <property type="entry name" value="WH-like_DNA-bd_sf"/>
</dbReference>
<organism evidence="5 6">
    <name type="scientific">Candidatus Stercoripulliclostridium merdigallinarum</name>
    <dbReference type="NCBI Taxonomy" id="2840951"/>
    <lineage>
        <taxon>Bacteria</taxon>
        <taxon>Bacillati</taxon>
        <taxon>Bacillota</taxon>
        <taxon>Clostridia</taxon>
        <taxon>Eubacteriales</taxon>
        <taxon>Candidatus Stercoripulliclostridium</taxon>
    </lineage>
</organism>